<dbReference type="EMBL" id="JBGMDY010000002">
    <property type="protein sequence ID" value="KAL2344764.1"/>
    <property type="molecule type" value="Genomic_DNA"/>
</dbReference>
<accession>A0ABD1N9I8</accession>
<organism evidence="1 2">
    <name type="scientific">Flemingia macrophylla</name>
    <dbReference type="NCBI Taxonomy" id="520843"/>
    <lineage>
        <taxon>Eukaryota</taxon>
        <taxon>Viridiplantae</taxon>
        <taxon>Streptophyta</taxon>
        <taxon>Embryophyta</taxon>
        <taxon>Tracheophyta</taxon>
        <taxon>Spermatophyta</taxon>
        <taxon>Magnoliopsida</taxon>
        <taxon>eudicotyledons</taxon>
        <taxon>Gunneridae</taxon>
        <taxon>Pentapetalae</taxon>
        <taxon>rosids</taxon>
        <taxon>fabids</taxon>
        <taxon>Fabales</taxon>
        <taxon>Fabaceae</taxon>
        <taxon>Papilionoideae</taxon>
        <taxon>50 kb inversion clade</taxon>
        <taxon>NPAAA clade</taxon>
        <taxon>indigoferoid/millettioid clade</taxon>
        <taxon>Phaseoleae</taxon>
        <taxon>Flemingia</taxon>
    </lineage>
</organism>
<protein>
    <submittedName>
        <fullName evidence="1">Uncharacterized protein</fullName>
    </submittedName>
</protein>
<dbReference type="AlphaFoldDB" id="A0ABD1N9I8"/>
<evidence type="ECO:0000313" key="2">
    <source>
        <dbReference type="Proteomes" id="UP001603857"/>
    </source>
</evidence>
<dbReference type="Proteomes" id="UP001603857">
    <property type="component" value="Unassembled WGS sequence"/>
</dbReference>
<sequence length="143" mass="16171">MRSLLLNPSTPQHSVSSIIQTLANPSHLTHQALKLLYDVIACHPDLAVHTAEWLPCLTMKTLVMFPGLRLDDNAQFVSLCFGESMAVRAWLLQNTWQWFGVRPALLLAMLLGLTKDPYPHLREAMLEGLVGFNECGEFRDVEW</sequence>
<evidence type="ECO:0000313" key="1">
    <source>
        <dbReference type="EMBL" id="KAL2344764.1"/>
    </source>
</evidence>
<gene>
    <name evidence="1" type="ORF">Fmac_006049</name>
</gene>
<comment type="caution">
    <text evidence="1">The sequence shown here is derived from an EMBL/GenBank/DDBJ whole genome shotgun (WGS) entry which is preliminary data.</text>
</comment>
<keyword evidence="2" id="KW-1185">Reference proteome</keyword>
<name>A0ABD1N9I8_9FABA</name>
<reference evidence="1 2" key="1">
    <citation type="submission" date="2024-08" db="EMBL/GenBank/DDBJ databases">
        <title>Insights into the chromosomal genome structure of Flemingia macrophylla.</title>
        <authorList>
            <person name="Ding Y."/>
            <person name="Zhao Y."/>
            <person name="Bi W."/>
            <person name="Wu M."/>
            <person name="Zhao G."/>
            <person name="Gong Y."/>
            <person name="Li W."/>
            <person name="Zhang P."/>
        </authorList>
    </citation>
    <scope>NUCLEOTIDE SEQUENCE [LARGE SCALE GENOMIC DNA]</scope>
    <source>
        <strain evidence="1">DYQJB</strain>
        <tissue evidence="1">Leaf</tissue>
    </source>
</reference>
<proteinExistence type="predicted"/>